<keyword evidence="11" id="KW-1185">Reference proteome</keyword>
<evidence type="ECO:0000256" key="6">
    <source>
        <dbReference type="ARBA" id="ARBA00045291"/>
    </source>
</evidence>
<dbReference type="EMBL" id="JAEDAH010000043">
    <property type="protein sequence ID" value="MCA6063712.1"/>
    <property type="molecule type" value="Genomic_DNA"/>
</dbReference>
<dbReference type="Proteomes" id="UP000714380">
    <property type="component" value="Unassembled WGS sequence"/>
</dbReference>
<evidence type="ECO:0000256" key="2">
    <source>
        <dbReference type="ARBA" id="ARBA00023444"/>
    </source>
</evidence>
<sequence>MQHPPLSELQKAILDLYQQSLPASLTPFADMATALNCSETDVINALNQLLEYGVVKRFGPVFDHQRAGASTLVAMAVDAGKLEEEALRLNAFAGLNHNYEREHQYNLWFVLTASSEQQLQLKLQEICACHPWPVLILPMEQSYHINLGFPLQWTRSQHESATQH</sequence>
<evidence type="ECO:0000256" key="7">
    <source>
        <dbReference type="ARBA" id="ARBA00048470"/>
    </source>
</evidence>
<evidence type="ECO:0000256" key="5">
    <source>
        <dbReference type="ARBA" id="ARBA00023471"/>
    </source>
</evidence>
<evidence type="ECO:0000313" key="11">
    <source>
        <dbReference type="Proteomes" id="UP000714380"/>
    </source>
</evidence>
<dbReference type="Pfam" id="PF22451">
    <property type="entry name" value="NirdL-like_HTH"/>
    <property type="match status" value="1"/>
</dbReference>
<evidence type="ECO:0000256" key="1">
    <source>
        <dbReference type="ARBA" id="ARBA00023239"/>
    </source>
</evidence>
<proteinExistence type="inferred from homology"/>
<dbReference type="PANTHER" id="PTHR43413:SF1">
    <property type="entry name" value="SIROHEME DECARBOXYLASE NIRL SUBUNIT"/>
    <property type="match status" value="1"/>
</dbReference>
<dbReference type="SUPFAM" id="SSF46785">
    <property type="entry name" value="Winged helix' DNA-binding domain"/>
    <property type="match status" value="1"/>
</dbReference>
<dbReference type="Pfam" id="PF17805">
    <property type="entry name" value="AsnC_trans_reg2"/>
    <property type="match status" value="1"/>
</dbReference>
<dbReference type="PANTHER" id="PTHR43413">
    <property type="entry name" value="TRANSCRIPTIONAL REGULATOR, ASNC FAMILY"/>
    <property type="match status" value="1"/>
</dbReference>
<evidence type="ECO:0000256" key="3">
    <source>
        <dbReference type="ARBA" id="ARBA00023457"/>
    </source>
</evidence>
<evidence type="ECO:0000259" key="9">
    <source>
        <dbReference type="Pfam" id="PF22451"/>
    </source>
</evidence>
<protein>
    <recommendedName>
        <fullName evidence="5">siroheme decarboxylase</fullName>
        <ecNumber evidence="5">4.1.1.111</ecNumber>
    </recommendedName>
</protein>
<dbReference type="InterPro" id="IPR036388">
    <property type="entry name" value="WH-like_DNA-bd_sf"/>
</dbReference>
<dbReference type="InterPro" id="IPR053953">
    <property type="entry name" value="NirdL-like_HTH"/>
</dbReference>
<comment type="caution">
    <text evidence="10">The sequence shown here is derived from an EMBL/GenBank/DDBJ whole genome shotgun (WGS) entry which is preliminary data.</text>
</comment>
<dbReference type="Gene3D" id="3.30.70.3460">
    <property type="match status" value="1"/>
</dbReference>
<dbReference type="InterPro" id="IPR050684">
    <property type="entry name" value="HTH-Siroheme_Decarb"/>
</dbReference>
<evidence type="ECO:0000256" key="4">
    <source>
        <dbReference type="ARBA" id="ARBA00023465"/>
    </source>
</evidence>
<keyword evidence="1" id="KW-0456">Lyase</keyword>
<dbReference type="InterPro" id="IPR040523">
    <property type="entry name" value="AsnC_trans_reg2"/>
</dbReference>
<dbReference type="EC" id="4.1.1.111" evidence="5"/>
<dbReference type="Gene3D" id="1.10.10.10">
    <property type="entry name" value="Winged helix-like DNA-binding domain superfamily/Winged helix DNA-binding domain"/>
    <property type="match status" value="1"/>
</dbReference>
<comment type="pathway">
    <text evidence="2">Porphyrin-containing compound metabolism.</text>
</comment>
<reference evidence="10 11" key="1">
    <citation type="submission" date="2020-12" db="EMBL/GenBank/DDBJ databases">
        <title>Novel Thalassolituus-related marine hydrocarbonoclastic bacteria mediated algae-derived hydrocarbons mineralization in twilight zone of the northern South China Sea.</title>
        <authorList>
            <person name="Dong C."/>
        </authorList>
    </citation>
    <scope>NUCLEOTIDE SEQUENCE [LARGE SCALE GENOMIC DNA]</scope>
    <source>
        <strain evidence="10 11">IMCC1826</strain>
    </source>
</reference>
<comment type="catalytic activity">
    <reaction evidence="7">
        <text>siroheme + 2 H(+) = 12,18-didecarboxysiroheme + 2 CO2</text>
        <dbReference type="Rhea" id="RHEA:19093"/>
        <dbReference type="ChEBI" id="CHEBI:15378"/>
        <dbReference type="ChEBI" id="CHEBI:16526"/>
        <dbReference type="ChEBI" id="CHEBI:60052"/>
        <dbReference type="ChEBI" id="CHEBI:140497"/>
        <dbReference type="EC" id="4.1.1.111"/>
    </reaction>
</comment>
<comment type="function">
    <text evidence="6">Involved in heme d1 biosynthesis. Catalyzes the decarboxylation of siroheme into didecarboxysiroheme.</text>
</comment>
<name>A0ABS7ZPS9_9GAMM</name>
<comment type="similarity">
    <text evidence="3">Belongs to the Ahb/Nir family.</text>
</comment>
<dbReference type="InterPro" id="IPR036390">
    <property type="entry name" value="WH_DNA-bd_sf"/>
</dbReference>
<accession>A0ABS7ZPS9</accession>
<dbReference type="RefSeq" id="WP_225673982.1">
    <property type="nucleotide sequence ID" value="NZ_JAEDAH010000043.1"/>
</dbReference>
<feature type="domain" description="Siroheme decarboxylase AsnC-like ligand binding" evidence="8">
    <location>
        <begin position="69"/>
        <end position="128"/>
    </location>
</feature>
<evidence type="ECO:0000313" key="10">
    <source>
        <dbReference type="EMBL" id="MCA6063712.1"/>
    </source>
</evidence>
<comment type="subunit">
    <text evidence="4">Probably forms a complex composed of NirD, NirL, NirG and NirH. All proteins are required for the total conversion of siroheme to didecarboxysiroheme.</text>
</comment>
<gene>
    <name evidence="10" type="ORF">I9W95_08835</name>
</gene>
<evidence type="ECO:0000259" key="8">
    <source>
        <dbReference type="Pfam" id="PF17805"/>
    </source>
</evidence>
<organism evidence="10 11">
    <name type="scientific">Thalassolituus marinus</name>
    <dbReference type="NCBI Taxonomy" id="671053"/>
    <lineage>
        <taxon>Bacteria</taxon>
        <taxon>Pseudomonadati</taxon>
        <taxon>Pseudomonadota</taxon>
        <taxon>Gammaproteobacteria</taxon>
        <taxon>Oceanospirillales</taxon>
        <taxon>Oceanospirillaceae</taxon>
        <taxon>Thalassolituus</taxon>
    </lineage>
</organism>
<feature type="domain" description="Siroheme decarboxylase NirL-like HTH" evidence="9">
    <location>
        <begin position="11"/>
        <end position="55"/>
    </location>
</feature>